<accession>A0A923HPP7</accession>
<comment type="caution">
    <text evidence="2">The sequence shown here is derived from an EMBL/GenBank/DDBJ whole genome shotgun (WGS) entry which is preliminary data.</text>
</comment>
<feature type="transmembrane region" description="Helical" evidence="1">
    <location>
        <begin position="100"/>
        <end position="126"/>
    </location>
</feature>
<evidence type="ECO:0000256" key="1">
    <source>
        <dbReference type="SAM" id="Phobius"/>
    </source>
</evidence>
<evidence type="ECO:0000313" key="2">
    <source>
        <dbReference type="EMBL" id="MBC3883390.1"/>
    </source>
</evidence>
<keyword evidence="1" id="KW-0812">Transmembrane</keyword>
<feature type="transmembrane region" description="Helical" evidence="1">
    <location>
        <begin position="73"/>
        <end position="94"/>
    </location>
</feature>
<proteinExistence type="predicted"/>
<keyword evidence="3" id="KW-1185">Reference proteome</keyword>
<name>A0A923HPP7_9BURK</name>
<feature type="transmembrane region" description="Helical" evidence="1">
    <location>
        <begin position="211"/>
        <end position="236"/>
    </location>
</feature>
<protein>
    <submittedName>
        <fullName evidence="2">DUF1700 domain-containing protein</fullName>
    </submittedName>
</protein>
<evidence type="ECO:0000313" key="3">
    <source>
        <dbReference type="Proteomes" id="UP000627446"/>
    </source>
</evidence>
<dbReference type="AlphaFoldDB" id="A0A923HPP7"/>
<organism evidence="2 3">
    <name type="scientific">Undibacterium nitidum</name>
    <dbReference type="NCBI Taxonomy" id="2762298"/>
    <lineage>
        <taxon>Bacteria</taxon>
        <taxon>Pseudomonadati</taxon>
        <taxon>Pseudomonadota</taxon>
        <taxon>Betaproteobacteria</taxon>
        <taxon>Burkholderiales</taxon>
        <taxon>Oxalobacteraceae</taxon>
        <taxon>Undibacterium</taxon>
    </lineage>
</organism>
<sequence>MNKTEYINLLQHEMQDLPNATQAQVLEKTLKQFEVELATGKSEADICDKLPHPRVVAAQARASMRFQSLKRDFNIGNLFGLCIALIGLMFFNLIMVVPALAYSVFLFASYIGSLAVWLAGVGVLAASMSGVPEVQFKGPYHSHAENHRGYDVKHFGARNIRVDVSERGIIVDKEGVREAVEMARIDQDSAMHFDHQASTITIKNQMHGWHFFLGAALLALGTGLLLLCLMMTRLTFIGFKKYLLWNLSILRAPLAA</sequence>
<dbReference type="RefSeq" id="WP_186918011.1">
    <property type="nucleotide sequence ID" value="NZ_JACOFZ010000014.1"/>
</dbReference>
<gene>
    <name evidence="2" type="ORF">H8K36_18515</name>
</gene>
<dbReference type="EMBL" id="JACOFZ010000014">
    <property type="protein sequence ID" value="MBC3883390.1"/>
    <property type="molecule type" value="Genomic_DNA"/>
</dbReference>
<reference evidence="2" key="1">
    <citation type="submission" date="2020-08" db="EMBL/GenBank/DDBJ databases">
        <title>Novel species isolated from subtropical streams in China.</title>
        <authorList>
            <person name="Lu H."/>
        </authorList>
    </citation>
    <scope>NUCLEOTIDE SEQUENCE</scope>
    <source>
        <strain evidence="2">LX22W</strain>
    </source>
</reference>
<keyword evidence="1" id="KW-0472">Membrane</keyword>
<keyword evidence="1" id="KW-1133">Transmembrane helix</keyword>
<dbReference type="Proteomes" id="UP000627446">
    <property type="component" value="Unassembled WGS sequence"/>
</dbReference>